<evidence type="ECO:0008006" key="3">
    <source>
        <dbReference type="Google" id="ProtNLM"/>
    </source>
</evidence>
<gene>
    <name evidence="1" type="primary">Necator_chrI.g1748</name>
    <name evidence="1" type="ORF">RB195_005622</name>
</gene>
<name>A0ABR1BRY0_NECAM</name>
<dbReference type="EMBL" id="JAVFWL010000001">
    <property type="protein sequence ID" value="KAK6728078.1"/>
    <property type="molecule type" value="Genomic_DNA"/>
</dbReference>
<dbReference type="Proteomes" id="UP001303046">
    <property type="component" value="Unassembled WGS sequence"/>
</dbReference>
<dbReference type="PANTHER" id="PTHR15002">
    <property type="entry name" value="RIBOSOMAL BIOGENESIS PROTEIN LAS1L"/>
    <property type="match status" value="1"/>
</dbReference>
<organism evidence="1 2">
    <name type="scientific">Necator americanus</name>
    <name type="common">Human hookworm</name>
    <dbReference type="NCBI Taxonomy" id="51031"/>
    <lineage>
        <taxon>Eukaryota</taxon>
        <taxon>Metazoa</taxon>
        <taxon>Ecdysozoa</taxon>
        <taxon>Nematoda</taxon>
        <taxon>Chromadorea</taxon>
        <taxon>Rhabditida</taxon>
        <taxon>Rhabditina</taxon>
        <taxon>Rhabditomorpha</taxon>
        <taxon>Strongyloidea</taxon>
        <taxon>Ancylostomatidae</taxon>
        <taxon>Bunostominae</taxon>
        <taxon>Necator</taxon>
    </lineage>
</organism>
<sequence length="467" mass="53908">MSNAFRVPYTATEWNRVRTLFQSGDVEELKECLAILSMWRSRMGNSIPVAISCSDLIVRLAIAELQIEEEANQWMKMEELKMQHCIGIIRFINYVNEICQSQSQRHTSIIKAVQHLGIPTWLVEIRHNASHSHVPPIGTLRKAFHFCRQWLWDNFWSRQPYEAMRSAGVVENHNDMVAAEAELRDLRIRNAIVAYALWRNNNNDDSNNGSGVRPVAELHRFVMQLPYDFLRIFVTDGFLIMTEEQLKSADFTVKEGWNIPLSLQLYWKPVFIMIYEAKVVNELIISLLSRITFSENPLHEENQVVSWTKFFLEPCVQTNNDIITPSDWSRILHKMVAATGYFDAELVESVMAKVPNLTEKRRRQVRRIMDISLSESLRGVDDSMSVRTLEDLQRLIRRDRDNAASANVPSSNKFSLCDPEDWISVPLGLLPGGSTDTLSLILDDDWMAAQKRPRLETIDLSVIEEEE</sequence>
<dbReference type="PANTHER" id="PTHR15002:SF0">
    <property type="entry name" value="RIBOSOMAL BIOGENESIS PROTEIN LAS1L"/>
    <property type="match status" value="1"/>
</dbReference>
<evidence type="ECO:0000313" key="2">
    <source>
        <dbReference type="Proteomes" id="UP001303046"/>
    </source>
</evidence>
<evidence type="ECO:0000313" key="1">
    <source>
        <dbReference type="EMBL" id="KAK6728078.1"/>
    </source>
</evidence>
<comment type="caution">
    <text evidence="1">The sequence shown here is derived from an EMBL/GenBank/DDBJ whole genome shotgun (WGS) entry which is preliminary data.</text>
</comment>
<reference evidence="1 2" key="1">
    <citation type="submission" date="2023-08" db="EMBL/GenBank/DDBJ databases">
        <title>A Necator americanus chromosomal reference genome.</title>
        <authorList>
            <person name="Ilik V."/>
            <person name="Petrzelkova K.J."/>
            <person name="Pardy F."/>
            <person name="Fuh T."/>
            <person name="Niatou-Singa F.S."/>
            <person name="Gouil Q."/>
            <person name="Baker L."/>
            <person name="Ritchie M.E."/>
            <person name="Jex A.R."/>
            <person name="Gazzola D."/>
            <person name="Li H."/>
            <person name="Toshio Fujiwara R."/>
            <person name="Zhan B."/>
            <person name="Aroian R.V."/>
            <person name="Pafco B."/>
            <person name="Schwarz E.M."/>
        </authorList>
    </citation>
    <scope>NUCLEOTIDE SEQUENCE [LARGE SCALE GENOMIC DNA]</scope>
    <source>
        <strain evidence="1 2">Aroian</strain>
        <tissue evidence="1">Whole animal</tissue>
    </source>
</reference>
<keyword evidence="2" id="KW-1185">Reference proteome</keyword>
<accession>A0ABR1BRY0</accession>
<dbReference type="InterPro" id="IPR007174">
    <property type="entry name" value="Las1"/>
</dbReference>
<proteinExistence type="predicted"/>
<protein>
    <recommendedName>
        <fullName evidence="3">Las1-like protein</fullName>
    </recommendedName>
</protein>
<dbReference type="Pfam" id="PF04031">
    <property type="entry name" value="Las1"/>
    <property type="match status" value="1"/>
</dbReference>